<feature type="transmembrane region" description="Helical" evidence="1">
    <location>
        <begin position="341"/>
        <end position="360"/>
    </location>
</feature>
<dbReference type="EMBL" id="JAAGNZ010000002">
    <property type="protein sequence ID" value="NEU68858.1"/>
    <property type="molecule type" value="Genomic_DNA"/>
</dbReference>
<dbReference type="Proteomes" id="UP000477386">
    <property type="component" value="Unassembled WGS sequence"/>
</dbReference>
<feature type="transmembrane region" description="Helical" evidence="1">
    <location>
        <begin position="226"/>
        <end position="243"/>
    </location>
</feature>
<evidence type="ECO:0000313" key="3">
    <source>
        <dbReference type="Proteomes" id="UP000477386"/>
    </source>
</evidence>
<protein>
    <submittedName>
        <fullName evidence="2">Oligosaccharide repeat unit polymerase</fullName>
    </submittedName>
</protein>
<keyword evidence="1" id="KW-1133">Transmembrane helix</keyword>
<feature type="transmembrane region" description="Helical" evidence="1">
    <location>
        <begin position="102"/>
        <end position="122"/>
    </location>
</feature>
<organism evidence="2 3">
    <name type="scientific">Spirosoma agri</name>
    <dbReference type="NCBI Taxonomy" id="1987381"/>
    <lineage>
        <taxon>Bacteria</taxon>
        <taxon>Pseudomonadati</taxon>
        <taxon>Bacteroidota</taxon>
        <taxon>Cytophagia</taxon>
        <taxon>Cytophagales</taxon>
        <taxon>Cytophagaceae</taxon>
        <taxon>Spirosoma</taxon>
    </lineage>
</organism>
<sequence length="438" mass="50838">MEVDYSILFVVIGSAAILLAIYAMLYRKFVYSVIDPLFVWIFTTSFASVLALQIIPSLQDIIHFFACQLSLWFGFKIAYSRHYNLNPNIERQNVHYKFSDQLILQWTTYFLLLVYISSNVIIGYNKGFALLSDAPTESKIANFQQGFGLFRKINWSTGTFVSTALIFMYFVNRKRINLIFLVIVAFFSSLEGSKSALLQFAISAGIVFYHPLFSDKQVFIKKFKRYIPLFFVATMSVFFAVLWKENSDLDSVFFAFIKRLLYSGDSILYYYQPVNISYFENYSFLNYISVLTNPILGFFRIQPYQEAVGNIMVDNLRAPGPMTPITVGPNAPFYIEGRIYFYYWGAFPFSFLVGYIYSLLRIHYFSLKSTSAFYFVYMGSFFHLASTMINDISLAITQSFDLAFFVIPPYIVVSFLLTRRLHLRLGSTSFKLYKLFKT</sequence>
<keyword evidence="1" id="KW-0812">Transmembrane</keyword>
<feature type="transmembrane region" description="Helical" evidence="1">
    <location>
        <begin position="372"/>
        <end position="389"/>
    </location>
</feature>
<feature type="transmembrane region" description="Helical" evidence="1">
    <location>
        <begin position="395"/>
        <end position="417"/>
    </location>
</feature>
<keyword evidence="1" id="KW-0472">Membrane</keyword>
<dbReference type="RefSeq" id="WP_164041354.1">
    <property type="nucleotide sequence ID" value="NZ_JAAGNZ010000002.1"/>
</dbReference>
<gene>
    <name evidence="2" type="ORF">GK091_18370</name>
</gene>
<proteinExistence type="predicted"/>
<accession>A0A6M0IKP9</accession>
<feature type="transmembrane region" description="Helical" evidence="1">
    <location>
        <begin position="175"/>
        <end position="190"/>
    </location>
</feature>
<feature type="transmembrane region" description="Helical" evidence="1">
    <location>
        <begin position="153"/>
        <end position="170"/>
    </location>
</feature>
<name>A0A6M0IKP9_9BACT</name>
<dbReference type="AlphaFoldDB" id="A0A6M0IKP9"/>
<keyword evidence="3" id="KW-1185">Reference proteome</keyword>
<feature type="transmembrane region" description="Helical" evidence="1">
    <location>
        <begin position="37"/>
        <end position="55"/>
    </location>
</feature>
<feature type="transmembrane region" description="Helical" evidence="1">
    <location>
        <begin position="6"/>
        <end position="25"/>
    </location>
</feature>
<reference evidence="2 3" key="1">
    <citation type="submission" date="2020-02" db="EMBL/GenBank/DDBJ databases">
        <title>Draft genome sequence of two Spirosoma agri KCTC 52727 and Spirosoma terrae KCTC 52035.</title>
        <authorList>
            <person name="Rojas J."/>
            <person name="Ambika Manirajan B."/>
            <person name="Ratering S."/>
            <person name="Suarez C."/>
            <person name="Schnell S."/>
        </authorList>
    </citation>
    <scope>NUCLEOTIDE SEQUENCE [LARGE SCALE GENOMIC DNA]</scope>
    <source>
        <strain evidence="2 3">KCTC 52727</strain>
    </source>
</reference>
<comment type="caution">
    <text evidence="2">The sequence shown here is derived from an EMBL/GenBank/DDBJ whole genome shotgun (WGS) entry which is preliminary data.</text>
</comment>
<feature type="transmembrane region" description="Helical" evidence="1">
    <location>
        <begin position="196"/>
        <end position="214"/>
    </location>
</feature>
<evidence type="ECO:0000313" key="2">
    <source>
        <dbReference type="EMBL" id="NEU68858.1"/>
    </source>
</evidence>
<evidence type="ECO:0000256" key="1">
    <source>
        <dbReference type="SAM" id="Phobius"/>
    </source>
</evidence>